<gene>
    <name evidence="1" type="ORF">GCM10022247_30200</name>
</gene>
<evidence type="ECO:0008006" key="3">
    <source>
        <dbReference type="Google" id="ProtNLM"/>
    </source>
</evidence>
<dbReference type="EMBL" id="BAABAL010000009">
    <property type="protein sequence ID" value="GAA4006431.1"/>
    <property type="molecule type" value="Genomic_DNA"/>
</dbReference>
<reference evidence="2" key="1">
    <citation type="journal article" date="2019" name="Int. J. Syst. Evol. Microbiol.">
        <title>The Global Catalogue of Microorganisms (GCM) 10K type strain sequencing project: providing services to taxonomists for standard genome sequencing and annotation.</title>
        <authorList>
            <consortium name="The Broad Institute Genomics Platform"/>
            <consortium name="The Broad Institute Genome Sequencing Center for Infectious Disease"/>
            <person name="Wu L."/>
            <person name="Ma J."/>
        </authorList>
    </citation>
    <scope>NUCLEOTIDE SEQUENCE [LARGE SCALE GENOMIC DNA]</scope>
    <source>
        <strain evidence="2">JCM 17342</strain>
    </source>
</reference>
<comment type="caution">
    <text evidence="1">The sequence shown here is derived from an EMBL/GenBank/DDBJ whole genome shotgun (WGS) entry which is preliminary data.</text>
</comment>
<sequence length="118" mass="13234">MLSAEDFRDVALNLLESEEVETWGHPTFRVRDKMFAAMDGDGHRATVKTTPEEQQALVASAPEVYAAADYVGRYGWVSVDLRLADPEEIGELVREAWRRTAPQRLVSMHDAAESRSAQ</sequence>
<dbReference type="SUPFAM" id="SSF142906">
    <property type="entry name" value="YjbR-like"/>
    <property type="match status" value="1"/>
</dbReference>
<protein>
    <recommendedName>
        <fullName evidence="3">MmcQ/YjbR family DNA-binding protein</fullName>
    </recommendedName>
</protein>
<dbReference type="Pfam" id="PF04237">
    <property type="entry name" value="YjbR"/>
    <property type="match status" value="1"/>
</dbReference>
<dbReference type="Gene3D" id="3.90.1150.30">
    <property type="match status" value="1"/>
</dbReference>
<keyword evidence="2" id="KW-1185">Reference proteome</keyword>
<dbReference type="InterPro" id="IPR038056">
    <property type="entry name" value="YjbR-like_sf"/>
</dbReference>
<dbReference type="RefSeq" id="WP_344875083.1">
    <property type="nucleotide sequence ID" value="NZ_BAABAL010000009.1"/>
</dbReference>
<dbReference type="InterPro" id="IPR058532">
    <property type="entry name" value="YjbR/MT2646/Rv2570-like"/>
</dbReference>
<name>A0ABP7S455_9PSEU</name>
<evidence type="ECO:0000313" key="2">
    <source>
        <dbReference type="Proteomes" id="UP001501747"/>
    </source>
</evidence>
<proteinExistence type="predicted"/>
<organism evidence="1 2">
    <name type="scientific">Allokutzneria multivorans</name>
    <dbReference type="NCBI Taxonomy" id="1142134"/>
    <lineage>
        <taxon>Bacteria</taxon>
        <taxon>Bacillati</taxon>
        <taxon>Actinomycetota</taxon>
        <taxon>Actinomycetes</taxon>
        <taxon>Pseudonocardiales</taxon>
        <taxon>Pseudonocardiaceae</taxon>
        <taxon>Allokutzneria</taxon>
    </lineage>
</organism>
<dbReference type="Proteomes" id="UP001501747">
    <property type="component" value="Unassembled WGS sequence"/>
</dbReference>
<accession>A0ABP7S455</accession>
<evidence type="ECO:0000313" key="1">
    <source>
        <dbReference type="EMBL" id="GAA4006431.1"/>
    </source>
</evidence>